<feature type="domain" description="Fibronectin type-III" evidence="1">
    <location>
        <begin position="42"/>
        <end position="116"/>
    </location>
</feature>
<dbReference type="CDD" id="cd00063">
    <property type="entry name" value="FN3"/>
    <property type="match status" value="1"/>
</dbReference>
<dbReference type="AlphaFoldDB" id="A0A0F9GGU3"/>
<evidence type="ECO:0000313" key="2">
    <source>
        <dbReference type="EMBL" id="KKL62387.1"/>
    </source>
</evidence>
<dbReference type="InterPro" id="IPR036116">
    <property type="entry name" value="FN3_sf"/>
</dbReference>
<dbReference type="InterPro" id="IPR013783">
    <property type="entry name" value="Ig-like_fold"/>
</dbReference>
<protein>
    <recommendedName>
        <fullName evidence="1">Fibronectin type-III domain-containing protein</fullName>
    </recommendedName>
</protein>
<dbReference type="InterPro" id="IPR003961">
    <property type="entry name" value="FN3_dom"/>
</dbReference>
<proteinExistence type="predicted"/>
<organism evidence="2">
    <name type="scientific">marine sediment metagenome</name>
    <dbReference type="NCBI Taxonomy" id="412755"/>
    <lineage>
        <taxon>unclassified sequences</taxon>
        <taxon>metagenomes</taxon>
        <taxon>ecological metagenomes</taxon>
    </lineage>
</organism>
<dbReference type="SUPFAM" id="SSF49265">
    <property type="entry name" value="Fibronectin type III"/>
    <property type="match status" value="1"/>
</dbReference>
<name>A0A0F9GGU3_9ZZZZ</name>
<accession>A0A0F9GGU3</accession>
<dbReference type="EMBL" id="LAZR01028505">
    <property type="protein sequence ID" value="KKL62387.1"/>
    <property type="molecule type" value="Genomic_DNA"/>
</dbReference>
<gene>
    <name evidence="2" type="ORF">LCGC14_2185700</name>
</gene>
<evidence type="ECO:0000259" key="1">
    <source>
        <dbReference type="PROSITE" id="PS50853"/>
    </source>
</evidence>
<reference evidence="2" key="1">
    <citation type="journal article" date="2015" name="Nature">
        <title>Complex archaea that bridge the gap between prokaryotes and eukaryotes.</title>
        <authorList>
            <person name="Spang A."/>
            <person name="Saw J.H."/>
            <person name="Jorgensen S.L."/>
            <person name="Zaremba-Niedzwiedzka K."/>
            <person name="Martijn J."/>
            <person name="Lind A.E."/>
            <person name="van Eijk R."/>
            <person name="Schleper C."/>
            <person name="Guy L."/>
            <person name="Ettema T.J."/>
        </authorList>
    </citation>
    <scope>NUCLEOTIDE SEQUENCE</scope>
</reference>
<sequence>MSLALTGGIGPLPFTNRQDPVEVIEEKSQVVNQSLLSIWLATPKDFRVESRSETSTFLSWINQHGAGVTGIKIERALGDGAFSVIATLTDLTKTSYDDTGLATATRYRYRISVTDS</sequence>
<dbReference type="PROSITE" id="PS50853">
    <property type="entry name" value="FN3"/>
    <property type="match status" value="1"/>
</dbReference>
<comment type="caution">
    <text evidence="2">The sequence shown here is derived from an EMBL/GenBank/DDBJ whole genome shotgun (WGS) entry which is preliminary data.</text>
</comment>
<dbReference type="Gene3D" id="2.60.40.10">
    <property type="entry name" value="Immunoglobulins"/>
    <property type="match status" value="1"/>
</dbReference>